<name>H6SKY6_PARPM</name>
<dbReference type="GO" id="GO:0005576">
    <property type="term" value="C:extracellular region"/>
    <property type="evidence" value="ECO:0007669"/>
    <property type="project" value="TreeGrafter"/>
</dbReference>
<evidence type="ECO:0000313" key="4">
    <source>
        <dbReference type="Proteomes" id="UP000033220"/>
    </source>
</evidence>
<evidence type="ECO:0000259" key="2">
    <source>
        <dbReference type="Pfam" id="PF07007"/>
    </source>
</evidence>
<dbReference type="PANTHER" id="PTHR37549:SF1">
    <property type="entry name" value="LIPOPROTEIN LPRI"/>
    <property type="match status" value="1"/>
</dbReference>
<evidence type="ECO:0000313" key="3">
    <source>
        <dbReference type="EMBL" id="CCG08651.1"/>
    </source>
</evidence>
<dbReference type="EMBL" id="HE663493">
    <property type="protein sequence ID" value="CCG08651.1"/>
    <property type="molecule type" value="Genomic_DNA"/>
</dbReference>
<dbReference type="PATRIC" id="fig|1150469.3.peg.2277"/>
<proteinExistence type="predicted"/>
<keyword evidence="4" id="KW-1185">Reference proteome</keyword>
<feature type="chain" id="PRO_5003607116" description="Lysozyme inhibitor LprI-like N-terminal domain-containing protein" evidence="1">
    <location>
        <begin position="32"/>
        <end position="382"/>
    </location>
</feature>
<dbReference type="Proteomes" id="UP000033220">
    <property type="component" value="Chromosome DSM 122"/>
</dbReference>
<dbReference type="eggNOG" id="COG4461">
    <property type="taxonomic scope" value="Bacteria"/>
</dbReference>
<dbReference type="STRING" id="1150469.RSPPHO_02025"/>
<reference evidence="3 4" key="1">
    <citation type="submission" date="2012-02" db="EMBL/GenBank/DDBJ databases">
        <title>Shotgun genome sequence of Phaeospirillum photometricum DSM 122.</title>
        <authorList>
            <person name="Duquesne K."/>
            <person name="Sturgis J."/>
        </authorList>
    </citation>
    <scope>NUCLEOTIDE SEQUENCE [LARGE SCALE GENOMIC DNA]</scope>
    <source>
        <strain evidence="4">DSM122</strain>
    </source>
</reference>
<protein>
    <recommendedName>
        <fullName evidence="2">Lysozyme inhibitor LprI-like N-terminal domain-containing protein</fullName>
    </recommendedName>
</protein>
<accession>H6SKY6</accession>
<dbReference type="Pfam" id="PF07007">
    <property type="entry name" value="LprI"/>
    <property type="match status" value="1"/>
</dbReference>
<gene>
    <name evidence="3" type="ORF">RSPPHO_02025</name>
</gene>
<feature type="signal peptide" evidence="1">
    <location>
        <begin position="1"/>
        <end position="31"/>
    </location>
</feature>
<dbReference type="Gene3D" id="1.20.1270.180">
    <property type="match status" value="1"/>
</dbReference>
<dbReference type="KEGG" id="rpm:RSPPHO_02025"/>
<feature type="domain" description="Lysozyme inhibitor LprI-like N-terminal" evidence="2">
    <location>
        <begin position="41"/>
        <end position="130"/>
    </location>
</feature>
<dbReference type="AlphaFoldDB" id="H6SKY6"/>
<dbReference type="PANTHER" id="PTHR37549">
    <property type="entry name" value="LIPOPROTEIN LPRI"/>
    <property type="match status" value="1"/>
</dbReference>
<keyword evidence="1" id="KW-0732">Signal</keyword>
<dbReference type="InterPro" id="IPR009739">
    <property type="entry name" value="LprI-like_N"/>
</dbReference>
<evidence type="ECO:0000256" key="1">
    <source>
        <dbReference type="SAM" id="SignalP"/>
    </source>
</evidence>
<organism evidence="3 4">
    <name type="scientific">Pararhodospirillum photometricum DSM 122</name>
    <dbReference type="NCBI Taxonomy" id="1150469"/>
    <lineage>
        <taxon>Bacteria</taxon>
        <taxon>Pseudomonadati</taxon>
        <taxon>Pseudomonadota</taxon>
        <taxon>Alphaproteobacteria</taxon>
        <taxon>Rhodospirillales</taxon>
        <taxon>Rhodospirillaceae</taxon>
        <taxon>Pararhodospirillum</taxon>
    </lineage>
</organism>
<dbReference type="HOGENOM" id="CLU_723363_0_0_5"/>
<dbReference type="InterPro" id="IPR052755">
    <property type="entry name" value="Lysozyme_Inhibitor_LprI"/>
</dbReference>
<sequence>MGFASLVRITMRKALLALALGLPLVSLPALAATPGFDCLEAKTPAEMLVCADGGLASRDTALTEAYKAKRATAAPEQAKALQAEQRAWLKARDTACPLPKAASPADIPLAQLWQAAPCLARVYDARLAALGAEVPPTAAPPHPLHPLCVAAALPGFGDGSSAPLPLKACAQGNVQNPVFEESDVVSSEGTPWGPTWAWFSYLPLGRLADGRDLILAQYDGGGTGSFSSVAALRQTPGAQGEVMLQAEILRGGGDRCNGGIDTATREGDSVRLELALTPLSLLSLMGVRAAQDDNAAALELPDCAACCAATATVRHPLNGGGETLISVEIGEDAASFITLPGATQAERCYLKVIAQPGAKTFQTLDPGQALATAAAFDACLGK</sequence>